<organism evidence="1 2">
    <name type="scientific">Apiospora kogelbergensis</name>
    <dbReference type="NCBI Taxonomy" id="1337665"/>
    <lineage>
        <taxon>Eukaryota</taxon>
        <taxon>Fungi</taxon>
        <taxon>Dikarya</taxon>
        <taxon>Ascomycota</taxon>
        <taxon>Pezizomycotina</taxon>
        <taxon>Sordariomycetes</taxon>
        <taxon>Xylariomycetidae</taxon>
        <taxon>Amphisphaeriales</taxon>
        <taxon>Apiosporaceae</taxon>
        <taxon>Apiospora</taxon>
    </lineage>
</organism>
<keyword evidence="2" id="KW-1185">Reference proteome</keyword>
<dbReference type="Proteomes" id="UP001392437">
    <property type="component" value="Unassembled WGS sequence"/>
</dbReference>
<comment type="caution">
    <text evidence="1">The sequence shown here is derived from an EMBL/GenBank/DDBJ whole genome shotgun (WGS) entry which is preliminary data.</text>
</comment>
<proteinExistence type="predicted"/>
<gene>
    <name evidence="1" type="ORF">PG999_003010</name>
</gene>
<evidence type="ECO:0000313" key="2">
    <source>
        <dbReference type="Proteomes" id="UP001392437"/>
    </source>
</evidence>
<reference evidence="1 2" key="1">
    <citation type="submission" date="2023-01" db="EMBL/GenBank/DDBJ databases">
        <title>Analysis of 21 Apiospora genomes using comparative genomics revels a genus with tremendous synthesis potential of carbohydrate active enzymes and secondary metabolites.</title>
        <authorList>
            <person name="Sorensen T."/>
        </authorList>
    </citation>
    <scope>NUCLEOTIDE SEQUENCE [LARGE SCALE GENOMIC DNA]</scope>
    <source>
        <strain evidence="1 2">CBS 117206</strain>
    </source>
</reference>
<accession>A0AAW0R9Z3</accession>
<name>A0AAW0R9Z3_9PEZI</name>
<dbReference type="AlphaFoldDB" id="A0AAW0R9Z3"/>
<sequence>MDSSGELERFYTTNWSSTVESHKSALAPDDREVVDEFLSFGKVVDWVIKKAPPSVERLRPALSHLKAFTNFSESIFDPILEISYLWGSLACLLMVGAQLLARVRQDLCRDVDP</sequence>
<protein>
    <submittedName>
        <fullName evidence="1">Uncharacterized protein</fullName>
    </submittedName>
</protein>
<evidence type="ECO:0000313" key="1">
    <source>
        <dbReference type="EMBL" id="KAK8130630.1"/>
    </source>
</evidence>
<dbReference type="EMBL" id="JAQQWP010000002">
    <property type="protein sequence ID" value="KAK8130630.1"/>
    <property type="molecule type" value="Genomic_DNA"/>
</dbReference>